<evidence type="ECO:0008006" key="5">
    <source>
        <dbReference type="Google" id="ProtNLM"/>
    </source>
</evidence>
<feature type="signal peptide" evidence="2">
    <location>
        <begin position="1"/>
        <end position="17"/>
    </location>
</feature>
<dbReference type="RefSeq" id="XP_046050777.1">
    <property type="nucleotide sequence ID" value="XM_046199174.1"/>
</dbReference>
<protein>
    <recommendedName>
        <fullName evidence="5">CBM-cenC domain-containing protein</fullName>
    </recommendedName>
</protein>
<feature type="compositionally biased region" description="Low complexity" evidence="1">
    <location>
        <begin position="63"/>
        <end position="82"/>
    </location>
</feature>
<keyword evidence="2" id="KW-0732">Signal</keyword>
<organism evidence="3 4">
    <name type="scientific">Fusarium redolens</name>
    <dbReference type="NCBI Taxonomy" id="48865"/>
    <lineage>
        <taxon>Eukaryota</taxon>
        <taxon>Fungi</taxon>
        <taxon>Dikarya</taxon>
        <taxon>Ascomycota</taxon>
        <taxon>Pezizomycotina</taxon>
        <taxon>Sordariomycetes</taxon>
        <taxon>Hypocreomycetidae</taxon>
        <taxon>Hypocreales</taxon>
        <taxon>Nectriaceae</taxon>
        <taxon>Fusarium</taxon>
        <taxon>Fusarium redolens species complex</taxon>
    </lineage>
</organism>
<dbReference type="OrthoDB" id="5104158at2759"/>
<keyword evidence="4" id="KW-1185">Reference proteome</keyword>
<dbReference type="AlphaFoldDB" id="A0A9P9KBM1"/>
<evidence type="ECO:0000313" key="4">
    <source>
        <dbReference type="Proteomes" id="UP000720189"/>
    </source>
</evidence>
<comment type="caution">
    <text evidence="3">The sequence shown here is derived from an EMBL/GenBank/DDBJ whole genome shotgun (WGS) entry which is preliminary data.</text>
</comment>
<reference evidence="3" key="1">
    <citation type="journal article" date="2021" name="Nat. Commun.">
        <title>Genetic determinants of endophytism in the Arabidopsis root mycobiome.</title>
        <authorList>
            <person name="Mesny F."/>
            <person name="Miyauchi S."/>
            <person name="Thiergart T."/>
            <person name="Pickel B."/>
            <person name="Atanasova L."/>
            <person name="Karlsson M."/>
            <person name="Huettel B."/>
            <person name="Barry K.W."/>
            <person name="Haridas S."/>
            <person name="Chen C."/>
            <person name="Bauer D."/>
            <person name="Andreopoulos W."/>
            <person name="Pangilinan J."/>
            <person name="LaButti K."/>
            <person name="Riley R."/>
            <person name="Lipzen A."/>
            <person name="Clum A."/>
            <person name="Drula E."/>
            <person name="Henrissat B."/>
            <person name="Kohler A."/>
            <person name="Grigoriev I.V."/>
            <person name="Martin F.M."/>
            <person name="Hacquard S."/>
        </authorList>
    </citation>
    <scope>NUCLEOTIDE SEQUENCE</scope>
    <source>
        <strain evidence="3">MPI-CAGE-AT-0023</strain>
    </source>
</reference>
<evidence type="ECO:0000313" key="3">
    <source>
        <dbReference type="EMBL" id="KAH7255208.1"/>
    </source>
</evidence>
<gene>
    <name evidence="3" type="ORF">BKA55DRAFT_688220</name>
</gene>
<name>A0A9P9KBM1_FUSRE</name>
<feature type="region of interest" description="Disordered" evidence="1">
    <location>
        <begin position="102"/>
        <end position="121"/>
    </location>
</feature>
<sequence length="269" mass="28536">MRVLALQLLAICQLASASPCKPSSSSGSVALSTSSVEATSAPVISSSTVADATDTSTTFFTESTAVSETETETATTQTRTEAISGTTTELASDSATSTILITTSSAEPTTTTTSASEPTNVLTNPDFESGTVMPWHPVGQFGYISISDEDTHSGDFSGYYDADSEDPVVLGVDHPIDSSLIAVDQEYTYSIWIKTIRAVACQTRKITCGAGGGYIKSEDWAGPNNEWTQFTMSCTWSEMFLEMGPSIQIRAECQSLEIYVDDAILVEAN</sequence>
<dbReference type="SUPFAM" id="SSF49785">
    <property type="entry name" value="Galactose-binding domain-like"/>
    <property type="match status" value="1"/>
</dbReference>
<dbReference type="InterPro" id="IPR008979">
    <property type="entry name" value="Galactose-bd-like_sf"/>
</dbReference>
<proteinExistence type="predicted"/>
<dbReference type="EMBL" id="JAGMUX010000006">
    <property type="protein sequence ID" value="KAH7255208.1"/>
    <property type="molecule type" value="Genomic_DNA"/>
</dbReference>
<dbReference type="GeneID" id="70229128"/>
<accession>A0A9P9KBM1</accession>
<feature type="compositionally biased region" description="Low complexity" evidence="1">
    <location>
        <begin position="102"/>
        <end position="119"/>
    </location>
</feature>
<dbReference type="Proteomes" id="UP000720189">
    <property type="component" value="Unassembled WGS sequence"/>
</dbReference>
<feature type="region of interest" description="Disordered" evidence="1">
    <location>
        <begin position="63"/>
        <end position="91"/>
    </location>
</feature>
<evidence type="ECO:0000256" key="1">
    <source>
        <dbReference type="SAM" id="MobiDB-lite"/>
    </source>
</evidence>
<feature type="chain" id="PRO_5040325207" description="CBM-cenC domain-containing protein" evidence="2">
    <location>
        <begin position="18"/>
        <end position="269"/>
    </location>
</feature>
<evidence type="ECO:0000256" key="2">
    <source>
        <dbReference type="SAM" id="SignalP"/>
    </source>
</evidence>
<dbReference type="Gene3D" id="2.60.120.260">
    <property type="entry name" value="Galactose-binding domain-like"/>
    <property type="match status" value="1"/>
</dbReference>